<feature type="region of interest" description="Disordered" evidence="1">
    <location>
        <begin position="1"/>
        <end position="28"/>
    </location>
</feature>
<keyword evidence="5" id="KW-1185">Reference proteome</keyword>
<dbReference type="PANTHER" id="PTHR42815:SF2">
    <property type="entry name" value="FAD-BINDING, PUTATIVE (AFU_ORTHOLOGUE AFUA_6G07600)-RELATED"/>
    <property type="match status" value="1"/>
</dbReference>
<reference evidence="4 5" key="2">
    <citation type="submission" date="2024-08" db="EMBL/GenBank/DDBJ databases">
        <title>Phylogenomic analyses of a clade within the roseobacter group suggest taxonomic reassignments of species of the genera Aestuariivita, Citreicella, Loktanella, Nautella, Pelagibaca, Ruegeria, Thalassobius, Thiobacimonas and Tropicibacter, and the proposal o.</title>
        <authorList>
            <person name="Jeon C.O."/>
        </authorList>
    </citation>
    <scope>NUCLEOTIDE SEQUENCE [LARGE SCALE GENOMIC DNA]</scope>
    <source>
        <strain evidence="4 5">SS1-5</strain>
    </source>
</reference>
<dbReference type="RefSeq" id="WP_342076993.1">
    <property type="nucleotide sequence ID" value="NZ_CP151767.2"/>
</dbReference>
<dbReference type="AlphaFoldDB" id="A0AAN0MKM3"/>
<dbReference type="Gene3D" id="2.30.110.10">
    <property type="entry name" value="Electron Transport, Fmn-binding Protein, Chain A"/>
    <property type="match status" value="1"/>
</dbReference>
<dbReference type="PRINTS" id="PR00410">
    <property type="entry name" value="PHEHYDRXLASE"/>
</dbReference>
<dbReference type="InterPro" id="IPR001041">
    <property type="entry name" value="2Fe-2S_ferredoxin-type"/>
</dbReference>
<evidence type="ECO:0000313" key="4">
    <source>
        <dbReference type="EMBL" id="WZU67683.1"/>
    </source>
</evidence>
<dbReference type="SUPFAM" id="SSF52343">
    <property type="entry name" value="Ferredoxin reductase-like, C-terminal NADP-linked domain"/>
    <property type="match status" value="1"/>
</dbReference>
<dbReference type="InterPro" id="IPR001433">
    <property type="entry name" value="OxRdtase_FAD/NAD-bd"/>
</dbReference>
<proteinExistence type="predicted"/>
<evidence type="ECO:0000256" key="1">
    <source>
        <dbReference type="SAM" id="MobiDB-lite"/>
    </source>
</evidence>
<dbReference type="InterPro" id="IPR001709">
    <property type="entry name" value="Flavoprot_Pyr_Nucl_cyt_Rdtase"/>
</dbReference>
<dbReference type="Gene3D" id="3.40.50.80">
    <property type="entry name" value="Nucleotide-binding domain of ferredoxin-NADP reductase (FNR) module"/>
    <property type="match status" value="1"/>
</dbReference>
<evidence type="ECO:0000259" key="2">
    <source>
        <dbReference type="PROSITE" id="PS51085"/>
    </source>
</evidence>
<dbReference type="InterPro" id="IPR012349">
    <property type="entry name" value="Split_barrel_FMN-bd"/>
</dbReference>
<dbReference type="CDD" id="cd06184">
    <property type="entry name" value="flavohem_like_fad_nad_binding"/>
    <property type="match status" value="1"/>
</dbReference>
<dbReference type="GO" id="GO:0016491">
    <property type="term" value="F:oxidoreductase activity"/>
    <property type="evidence" value="ECO:0007669"/>
    <property type="project" value="InterPro"/>
</dbReference>
<dbReference type="PRINTS" id="PR00371">
    <property type="entry name" value="FPNCR"/>
</dbReference>
<dbReference type="Gene3D" id="3.10.20.30">
    <property type="match status" value="1"/>
</dbReference>
<dbReference type="InterPro" id="IPR017927">
    <property type="entry name" value="FAD-bd_FR_type"/>
</dbReference>
<dbReference type="InterPro" id="IPR017938">
    <property type="entry name" value="Riboflavin_synthase-like_b-brl"/>
</dbReference>
<protein>
    <submittedName>
        <fullName evidence="4">Pyridoxamine 5'-phosphate oxidase family protein</fullName>
    </submittedName>
</protein>
<dbReference type="GO" id="GO:0051537">
    <property type="term" value="F:2 iron, 2 sulfur cluster binding"/>
    <property type="evidence" value="ECO:0007669"/>
    <property type="project" value="InterPro"/>
</dbReference>
<sequence length="685" mass="74662">MALSGWDRATSPYHAGEQELHDRLGRKDHQTNVARNIHRPYMPEQHRDFFAQLPLIFAGSVDKNGWPWASVLFGQPGFLKTPTDRLLQLGAAQIKGDPFWVNARPGASVGFVGIELPTRRRNRMNGIVRGDGTQISVDVVQSYGNCPQYIHTRDVSFHRDPTTDTAPEIDRFTDLPADVAAVITAADTLFVASHNDRDDQRDTGGVDVSHRGGNPGFVKVDVNTLTIPEYIGNFAFNTLGNFLVNPKAGLLFVDFTTGDLIQLVGTVALMWEPDDEIRSFKGAERAWRFHLDHGQVLRAAAPMTWEAREPSPNALLTGDWTQAAQTRQLEADRAAWRPFKVTKITDESSVIRSFYLEPDDGKVLMPYQPGQFLTIRVAPDSSESPLTRTYTLSSAPSDATYRISVKRDGAVSQHLHDNIKVGDIIDTRAPKGAFWMDMDEKRPAVLLAGGVGITPMISMARAALSNAVARRHHRPLTVVHAAQTTEQRAFAAEFSAFQQASQGALRYVSVISSPKPEEVAGQEFHVAGRVTPELLQSLLPLADYDFFLCGPPAFMQATYDMLIALGVRDARIFAESFGPAALTRTGAGAPPPATDAAEEAVVTFAASGVEQGWRTGDGTLLEFAEAHGMTPAFGCRSGSCGSCACKIKSGKVSYSKTPDFEPEDGQVLLCCAVPGKSEDPLILDV</sequence>
<dbReference type="SUPFAM" id="SSF54292">
    <property type="entry name" value="2Fe-2S ferredoxin-like"/>
    <property type="match status" value="1"/>
</dbReference>
<dbReference type="Pfam" id="PF00175">
    <property type="entry name" value="NAD_binding_1"/>
    <property type="match status" value="1"/>
</dbReference>
<gene>
    <name evidence="4" type="ORF">AABB31_22695</name>
</gene>
<dbReference type="InterPro" id="IPR039261">
    <property type="entry name" value="FNR_nucleotide-bd"/>
</dbReference>
<evidence type="ECO:0000259" key="3">
    <source>
        <dbReference type="PROSITE" id="PS51384"/>
    </source>
</evidence>
<dbReference type="InterPro" id="IPR012675">
    <property type="entry name" value="Beta-grasp_dom_sf"/>
</dbReference>
<dbReference type="InterPro" id="IPR008333">
    <property type="entry name" value="Cbr1-like_FAD-bd_dom"/>
</dbReference>
<dbReference type="EMBL" id="CP151767">
    <property type="protein sequence ID" value="WZU67683.1"/>
    <property type="molecule type" value="Genomic_DNA"/>
</dbReference>
<feature type="domain" description="FAD-binding FR-type" evidence="3">
    <location>
        <begin position="334"/>
        <end position="437"/>
    </location>
</feature>
<dbReference type="PROSITE" id="PS51384">
    <property type="entry name" value="FAD_FR"/>
    <property type="match status" value="1"/>
</dbReference>
<dbReference type="Proteomes" id="UP001470809">
    <property type="component" value="Chromosome"/>
</dbReference>
<dbReference type="Pfam" id="PF00111">
    <property type="entry name" value="Fer2"/>
    <property type="match status" value="1"/>
</dbReference>
<dbReference type="Pfam" id="PF00970">
    <property type="entry name" value="FAD_binding_6"/>
    <property type="match status" value="1"/>
</dbReference>
<feature type="compositionally biased region" description="Basic and acidic residues" evidence="1">
    <location>
        <begin position="16"/>
        <end position="28"/>
    </location>
</feature>
<organism evidence="4 5">
    <name type="scientific">Yoonia rhodophyticola</name>
    <dbReference type="NCBI Taxonomy" id="3137370"/>
    <lineage>
        <taxon>Bacteria</taxon>
        <taxon>Pseudomonadati</taxon>
        <taxon>Pseudomonadota</taxon>
        <taxon>Alphaproteobacteria</taxon>
        <taxon>Rhodobacterales</taxon>
        <taxon>Paracoccaceae</taxon>
        <taxon>Yoonia</taxon>
    </lineage>
</organism>
<accession>A0AAN0MKM3</accession>
<dbReference type="PROSITE" id="PS00197">
    <property type="entry name" value="2FE2S_FER_1"/>
    <property type="match status" value="1"/>
</dbReference>
<feature type="domain" description="2Fe-2S ferredoxin-type" evidence="2">
    <location>
        <begin position="600"/>
        <end position="685"/>
    </location>
</feature>
<dbReference type="CDD" id="cd00207">
    <property type="entry name" value="fer2"/>
    <property type="match status" value="1"/>
</dbReference>
<dbReference type="PANTHER" id="PTHR42815">
    <property type="entry name" value="FAD-BINDING, PUTATIVE (AFU_ORTHOLOGUE AFUA_6G07600)-RELATED"/>
    <property type="match status" value="1"/>
</dbReference>
<dbReference type="InterPro" id="IPR036010">
    <property type="entry name" value="2Fe-2S_ferredoxin-like_sf"/>
</dbReference>
<reference evidence="5" key="1">
    <citation type="submission" date="2024-04" db="EMBL/GenBank/DDBJ databases">
        <title>Phylogenomic analyses of a clade within the roseobacter group suggest taxonomic reassignments of species of the genera Aestuariivita, Citreicella, Loktanella, Nautella, Pelagibaca, Ruegeria, Thalassobius, Thiobacimonas and Tropicibacter, and the proposal o.</title>
        <authorList>
            <person name="Jeon C.O."/>
        </authorList>
    </citation>
    <scope>NUCLEOTIDE SEQUENCE [LARGE SCALE GENOMIC DNA]</scope>
    <source>
        <strain evidence="5">SS1-5</strain>
    </source>
</reference>
<dbReference type="PROSITE" id="PS51085">
    <property type="entry name" value="2FE2S_FER_2"/>
    <property type="match status" value="1"/>
</dbReference>
<dbReference type="SUPFAM" id="SSF63380">
    <property type="entry name" value="Riboflavin synthase domain-like"/>
    <property type="match status" value="1"/>
</dbReference>
<dbReference type="InterPro" id="IPR006058">
    <property type="entry name" value="2Fe2S_fd_BS"/>
</dbReference>
<name>A0AAN0MKM3_9RHOB</name>
<dbReference type="Gene3D" id="2.40.30.10">
    <property type="entry name" value="Translation factors"/>
    <property type="match status" value="1"/>
</dbReference>
<evidence type="ECO:0000313" key="5">
    <source>
        <dbReference type="Proteomes" id="UP001470809"/>
    </source>
</evidence>
<dbReference type="KEGG" id="yrh:AABB31_22695"/>